<dbReference type="Pfam" id="PF00650">
    <property type="entry name" value="CRAL_TRIO"/>
    <property type="match status" value="1"/>
</dbReference>
<dbReference type="EMBL" id="JAUDFV010000155">
    <property type="protein sequence ID" value="KAL2715238.1"/>
    <property type="molecule type" value="Genomic_DNA"/>
</dbReference>
<evidence type="ECO:0000313" key="4">
    <source>
        <dbReference type="Proteomes" id="UP001607302"/>
    </source>
</evidence>
<accession>A0ABD2A3P8</accession>
<dbReference type="InterPro" id="IPR001251">
    <property type="entry name" value="CRAL-TRIO_dom"/>
</dbReference>
<dbReference type="Proteomes" id="UP001607302">
    <property type="component" value="Unassembled WGS sequence"/>
</dbReference>
<dbReference type="SUPFAM" id="SSF46938">
    <property type="entry name" value="CRAL/TRIO N-terminal domain"/>
    <property type="match status" value="1"/>
</dbReference>
<evidence type="ECO:0000259" key="2">
    <source>
        <dbReference type="PROSITE" id="PS50191"/>
    </source>
</evidence>
<proteinExistence type="predicted"/>
<reference evidence="3 4" key="1">
    <citation type="journal article" date="2024" name="Ann. Entomol. Soc. Am.">
        <title>Genomic analyses of the southern and eastern yellowjacket wasps (Hymenoptera: Vespidae) reveal evolutionary signatures of social life.</title>
        <authorList>
            <person name="Catto M.A."/>
            <person name="Caine P.B."/>
            <person name="Orr S.E."/>
            <person name="Hunt B.G."/>
            <person name="Goodisman M.A.D."/>
        </authorList>
    </citation>
    <scope>NUCLEOTIDE SEQUENCE [LARGE SCALE GENOMIC DNA]</scope>
    <source>
        <strain evidence="3">233</strain>
        <tissue evidence="3">Head and thorax</tissue>
    </source>
</reference>
<dbReference type="PRINTS" id="PR00180">
    <property type="entry name" value="CRETINALDHBP"/>
</dbReference>
<feature type="coiled-coil region" evidence="1">
    <location>
        <begin position="77"/>
        <end position="108"/>
    </location>
</feature>
<dbReference type="InterPro" id="IPR036865">
    <property type="entry name" value="CRAL-TRIO_dom_sf"/>
</dbReference>
<comment type="caution">
    <text evidence="3">The sequence shown here is derived from an EMBL/GenBank/DDBJ whole genome shotgun (WGS) entry which is preliminary data.</text>
</comment>
<keyword evidence="4" id="KW-1185">Reference proteome</keyword>
<dbReference type="SUPFAM" id="SSF52087">
    <property type="entry name" value="CRAL/TRIO domain"/>
    <property type="match status" value="1"/>
</dbReference>
<keyword evidence="1" id="KW-0175">Coiled coil</keyword>
<dbReference type="InterPro" id="IPR036273">
    <property type="entry name" value="CRAL/TRIO_N_dom_sf"/>
</dbReference>
<dbReference type="AlphaFoldDB" id="A0ABD2A3P8"/>
<dbReference type="PANTHER" id="PTHR10174">
    <property type="entry name" value="ALPHA-TOCOPHEROL TRANSFER PROTEIN-RELATED"/>
    <property type="match status" value="1"/>
</dbReference>
<organism evidence="3 4">
    <name type="scientific">Vespula squamosa</name>
    <name type="common">Southern yellow jacket</name>
    <name type="synonym">Wasp</name>
    <dbReference type="NCBI Taxonomy" id="30214"/>
    <lineage>
        <taxon>Eukaryota</taxon>
        <taxon>Metazoa</taxon>
        <taxon>Ecdysozoa</taxon>
        <taxon>Arthropoda</taxon>
        <taxon>Hexapoda</taxon>
        <taxon>Insecta</taxon>
        <taxon>Pterygota</taxon>
        <taxon>Neoptera</taxon>
        <taxon>Endopterygota</taxon>
        <taxon>Hymenoptera</taxon>
        <taxon>Apocrita</taxon>
        <taxon>Aculeata</taxon>
        <taxon>Vespoidea</taxon>
        <taxon>Vespidae</taxon>
        <taxon>Vespinae</taxon>
        <taxon>Vespula</taxon>
    </lineage>
</organism>
<dbReference type="PANTHER" id="PTHR10174:SF213">
    <property type="entry name" value="CRAL-TRIO DOMAIN-CONTAINING PROTEIN"/>
    <property type="match status" value="1"/>
</dbReference>
<dbReference type="SMART" id="SM00516">
    <property type="entry name" value="SEC14"/>
    <property type="match status" value="1"/>
</dbReference>
<name>A0ABD2A3P8_VESSQ</name>
<gene>
    <name evidence="3" type="ORF">V1478_014936</name>
</gene>
<dbReference type="Gene3D" id="3.40.525.10">
    <property type="entry name" value="CRAL-TRIO lipid binding domain"/>
    <property type="match status" value="1"/>
</dbReference>
<evidence type="ECO:0000313" key="3">
    <source>
        <dbReference type="EMBL" id="KAL2715238.1"/>
    </source>
</evidence>
<dbReference type="PROSITE" id="PS50191">
    <property type="entry name" value="CRAL_TRIO"/>
    <property type="match status" value="1"/>
</dbReference>
<dbReference type="CDD" id="cd00170">
    <property type="entry name" value="SEC14"/>
    <property type="match status" value="1"/>
</dbReference>
<evidence type="ECO:0000256" key="1">
    <source>
        <dbReference type="SAM" id="Coils"/>
    </source>
</evidence>
<feature type="domain" description="CRAL-TRIO" evidence="2">
    <location>
        <begin position="160"/>
        <end position="321"/>
    </location>
</feature>
<sequence>MTVSKGLWQARTAAAAGAAATATATAANEQTPRNSRAFSLAYLIVRTPPRSLFERGKQAGGLNEVPGDGKEEIDRHLMKLGHTIEDSRKKYSELTEELLEKLEEWIQQRNLSDVPREQLAIFAHSCYFQMDATLRCMETYYRIRTNAPEFFSNRDIKLENLQCSLKVLEFVMLPVPDPNGYSIIVHRLADTRASKYFLNDAIKLMMMTVDENLYIDGCCPGYVFLFDMAGVNIAHLTRISIGSIRKFFEYVQEGMPIRLKVIHIINVVGFMDKILSIMKPFMNSEILEMLHLHTGDVSEIYKYIPPKCLPEDYGGELDCIEVLHGEHIRKLEQLRDYFLEEETIRQNYSTSKKKNNK</sequence>
<protein>
    <submittedName>
        <fullName evidence="3">Alpha-tocopherol transfer protein-like isoform X2</fullName>
    </submittedName>
</protein>